<gene>
    <name evidence="1" type="ORF">E5987_11760</name>
</gene>
<reference evidence="1 2" key="1">
    <citation type="submission" date="2019-12" db="EMBL/GenBank/DDBJ databases">
        <title>Microbes associate with the intestines of laboratory mice.</title>
        <authorList>
            <person name="Navarre W."/>
            <person name="Wong E."/>
        </authorList>
    </citation>
    <scope>NUCLEOTIDE SEQUENCE [LARGE SCALE GENOMIC DNA]</scope>
    <source>
        <strain evidence="1 2">NM82_D38</strain>
    </source>
</reference>
<name>A0A6L6YJF9_9BURK</name>
<proteinExistence type="predicted"/>
<protein>
    <submittedName>
        <fullName evidence="1">Uncharacterized protein</fullName>
    </submittedName>
</protein>
<keyword evidence="2" id="KW-1185">Reference proteome</keyword>
<evidence type="ECO:0000313" key="1">
    <source>
        <dbReference type="EMBL" id="MVX57860.1"/>
    </source>
</evidence>
<dbReference type="Proteomes" id="UP000472580">
    <property type="component" value="Unassembled WGS sequence"/>
</dbReference>
<dbReference type="EMBL" id="WSRP01000052">
    <property type="protein sequence ID" value="MVX57860.1"/>
    <property type="molecule type" value="Genomic_DNA"/>
</dbReference>
<dbReference type="AlphaFoldDB" id="A0A6L6YJF9"/>
<accession>A0A6L6YJF9</accession>
<comment type="caution">
    <text evidence="1">The sequence shown here is derived from an EMBL/GenBank/DDBJ whole genome shotgun (WGS) entry which is preliminary data.</text>
</comment>
<organism evidence="1 2">
    <name type="scientific">Parasutterella muris</name>
    <dbReference type="NCBI Taxonomy" id="2565572"/>
    <lineage>
        <taxon>Bacteria</taxon>
        <taxon>Pseudomonadati</taxon>
        <taxon>Pseudomonadota</taxon>
        <taxon>Betaproteobacteria</taxon>
        <taxon>Burkholderiales</taxon>
        <taxon>Sutterellaceae</taxon>
        <taxon>Parasutterella</taxon>
    </lineage>
</organism>
<evidence type="ECO:0000313" key="2">
    <source>
        <dbReference type="Proteomes" id="UP000472580"/>
    </source>
</evidence>
<dbReference type="RefSeq" id="WP_160336275.1">
    <property type="nucleotide sequence ID" value="NZ_WSRP01000052.1"/>
</dbReference>
<sequence>MATTFLTSWEIIAHNTIIWTGVFTPKTIALEKQVKHISRKTFEKLTALSA</sequence>